<evidence type="ECO:0000313" key="6">
    <source>
        <dbReference type="EMBL" id="AAT88144.1"/>
    </source>
</evidence>
<evidence type="ECO:0000256" key="1">
    <source>
        <dbReference type="ARBA" id="ARBA00008857"/>
    </source>
</evidence>
<dbReference type="STRING" id="281090.Lxx00450"/>
<dbReference type="GO" id="GO:0015074">
    <property type="term" value="P:DNA integration"/>
    <property type="evidence" value="ECO:0007669"/>
    <property type="project" value="UniProtKB-KW"/>
</dbReference>
<keyword evidence="4" id="KW-0233">DNA recombination</keyword>
<dbReference type="GO" id="GO:0003677">
    <property type="term" value="F:DNA binding"/>
    <property type="evidence" value="ECO:0007669"/>
    <property type="project" value="UniProtKB-KW"/>
</dbReference>
<evidence type="ECO:0000313" key="8">
    <source>
        <dbReference type="Proteomes" id="UP000001306"/>
    </source>
</evidence>
<evidence type="ECO:0000256" key="3">
    <source>
        <dbReference type="ARBA" id="ARBA00023125"/>
    </source>
</evidence>
<dbReference type="PROSITE" id="PS51898">
    <property type="entry name" value="TYR_RECOMBINASE"/>
    <property type="match status" value="1"/>
</dbReference>
<protein>
    <submittedName>
        <fullName evidence="7">Phage-related integrase</fullName>
    </submittedName>
</protein>
<dbReference type="InterPro" id="IPR010998">
    <property type="entry name" value="Integrase_recombinase_N"/>
</dbReference>
<reference evidence="7 8" key="2">
    <citation type="journal article" date="2004" name="Mol. Plant Microbe Interact.">
        <title>The genome sequence of the Gram-positive sugarcane pathogen Leifsonia xyli subsp. xyli.</title>
        <authorList>
            <person name="Monteiro-Vitorello C.B."/>
            <person name="Camargo L.E.A."/>
            <person name="Van Sluys M.A."/>
            <person name="Kitajima J.P."/>
            <person name="Truffi D."/>
            <person name="do Amaral A.M."/>
            <person name="Harakava R."/>
            <person name="de Oliveira J.C.F."/>
            <person name="Wood D."/>
            <person name="de Oliveira M.C."/>
            <person name="Miyaki C.Y."/>
            <person name="Takita M.A."/>
            <person name="da Silva A.C.R."/>
            <person name="Furlan L.R."/>
            <person name="Carraro D.M."/>
            <person name="Camarotte G."/>
            <person name="Almeida N.F. Jr."/>
            <person name="Carrer H."/>
            <person name="Coutinho L.L."/>
            <person name="El-Dorry H.A."/>
            <person name="Ferro M.I.T."/>
            <person name="Gagliardi P.R."/>
            <person name="Giglioti E."/>
            <person name="Goldman M.H.S."/>
            <person name="Goldman G.H."/>
            <person name="Kimura E.T."/>
            <person name="Ferro E.S."/>
            <person name="Kuramae E.E."/>
            <person name="Lemos E.G.M."/>
            <person name="Lemos M.V.F."/>
            <person name="Mauro S.M.Z."/>
            <person name="Machado M.A."/>
            <person name="Marino C.L."/>
            <person name="Menck C.F."/>
            <person name="Nunes L.R."/>
            <person name="Oliveira R.C."/>
            <person name="Pereira G.G."/>
            <person name="Siqueira W."/>
            <person name="de Souza A.A."/>
            <person name="Tsai S.M."/>
            <person name="Zanca A.S."/>
            <person name="Simpson A.J.G."/>
            <person name="Brumbley S.M."/>
            <person name="Setubal J.C."/>
        </authorList>
    </citation>
    <scope>NUCLEOTIDE SEQUENCE [LARGE SCALE GENOMIC DNA]</scope>
    <source>
        <strain evidence="7 8">CTCB07</strain>
    </source>
</reference>
<accession>Q6AGX3</accession>
<feature type="domain" description="Tyr recombinase" evidence="5">
    <location>
        <begin position="175"/>
        <end position="419"/>
    </location>
</feature>
<dbReference type="EMBL" id="AE016822">
    <property type="protein sequence ID" value="AAT88144.1"/>
    <property type="molecule type" value="Genomic_DNA"/>
</dbReference>
<evidence type="ECO:0000256" key="2">
    <source>
        <dbReference type="ARBA" id="ARBA00022908"/>
    </source>
</evidence>
<dbReference type="PANTHER" id="PTHR30629:SF2">
    <property type="entry name" value="PROPHAGE INTEGRASE INTS-RELATED"/>
    <property type="match status" value="1"/>
</dbReference>
<dbReference type="AlphaFoldDB" id="Q6AGX3"/>
<dbReference type="HOGENOM" id="CLU_027562_17_1_11"/>
<dbReference type="Pfam" id="PF00589">
    <property type="entry name" value="Phage_integrase"/>
    <property type="match status" value="1"/>
</dbReference>
<dbReference type="RefSeq" id="WP_011185149.1">
    <property type="nucleotide sequence ID" value="NC_006087.1"/>
</dbReference>
<dbReference type="Gene3D" id="1.10.443.10">
    <property type="entry name" value="Intergrase catalytic core"/>
    <property type="match status" value="1"/>
</dbReference>
<organism evidence="7 8">
    <name type="scientific">Leifsonia xyli subsp. xyli (strain CTCB07)</name>
    <dbReference type="NCBI Taxonomy" id="281090"/>
    <lineage>
        <taxon>Bacteria</taxon>
        <taxon>Bacillati</taxon>
        <taxon>Actinomycetota</taxon>
        <taxon>Actinomycetes</taxon>
        <taxon>Micrococcales</taxon>
        <taxon>Microbacteriaceae</taxon>
        <taxon>Leifsonia</taxon>
    </lineage>
</organism>
<dbReference type="PANTHER" id="PTHR30629">
    <property type="entry name" value="PROPHAGE INTEGRASE"/>
    <property type="match status" value="1"/>
</dbReference>
<dbReference type="GO" id="GO:0006310">
    <property type="term" value="P:DNA recombination"/>
    <property type="evidence" value="ECO:0007669"/>
    <property type="project" value="UniProtKB-KW"/>
</dbReference>
<dbReference type="eggNOG" id="COG0582">
    <property type="taxonomic scope" value="Bacteria"/>
</dbReference>
<proteinExistence type="inferred from homology"/>
<reference evidence="7" key="1">
    <citation type="submission" date="2002-12" db="EMBL/GenBank/DDBJ databases">
        <authorList>
            <person name="Vitorello C.B.M."/>
            <person name="Camargo L.E.A."/>
            <person name="Sluys M.A.V."/>
            <person name="Kitajima J.P."/>
            <person name="Truffi D."/>
            <person name="Amaral A.M."/>
            <person name="Harakava R."/>
            <person name="Franco J.C."/>
            <person name="Wood D."/>
            <person name="Oliveira M.C."/>
            <person name="Miyaki C."/>
            <person name="Takita M.A."/>
            <person name="Silva A.C.R."/>
            <person name="Furlan L.R."/>
            <person name="Carraro D.M."/>
            <person name="Camarotte G."/>
            <person name="Almeida N.F."/>
            <person name="Carrer H."/>
            <person name="Coutinho L.L."/>
            <person name="El-Dorry H.A."/>
            <person name="Ferro M.I.T."/>
            <person name="Gagliardi P.R."/>
            <person name="Giglioti E."/>
            <person name="Goldman M.H.S."/>
            <person name="Goldman G.H."/>
            <person name="Kimura E.T."/>
            <person name="Ferro E.S."/>
            <person name="Kuramae E.E."/>
            <person name="Lemos E.G.M."/>
            <person name="Lemos M.V.F."/>
            <person name="Mauro S.M.Z."/>
            <person name="Machado M.A."/>
            <person name="Marino C.L."/>
            <person name="Menck C.F."/>
            <person name="Nunes L.R."/>
            <person name="Oliveira R.C."/>
            <person name="Pereira G.G."/>
            <person name="Siqueira W."/>
            <person name="Souza A.A."/>
            <person name="Tsai S.M."/>
            <person name="Zanca A.S."/>
            <person name="Simpson A.J.G."/>
            <person name="Brumbley S.M."/>
            <person name="Setubal J.C."/>
        </authorList>
    </citation>
    <scope>NUCLEOTIDE SEQUENCE</scope>
    <source>
        <strain evidence="7">CTCB07</strain>
    </source>
</reference>
<dbReference type="KEGG" id="lxx:Lxx03570"/>
<evidence type="ECO:0000256" key="4">
    <source>
        <dbReference type="ARBA" id="ARBA00023172"/>
    </source>
</evidence>
<comment type="similarity">
    <text evidence="1">Belongs to the 'phage' integrase family.</text>
</comment>
<dbReference type="InterPro" id="IPR002104">
    <property type="entry name" value="Integrase_catalytic"/>
</dbReference>
<dbReference type="CDD" id="cd00397">
    <property type="entry name" value="DNA_BRE_C"/>
    <property type="match status" value="1"/>
</dbReference>
<evidence type="ECO:0000313" key="7">
    <source>
        <dbReference type="EMBL" id="AAT88372.1"/>
    </source>
</evidence>
<dbReference type="EMBL" id="AE016822">
    <property type="protein sequence ID" value="AAT88372.1"/>
    <property type="molecule type" value="Genomic_DNA"/>
</dbReference>
<gene>
    <name evidence="6" type="ordered locus">Lxx00450</name>
    <name evidence="7" type="ordered locus">Lxx03570</name>
</gene>
<dbReference type="SUPFAM" id="SSF56349">
    <property type="entry name" value="DNA breaking-rejoining enzymes"/>
    <property type="match status" value="1"/>
</dbReference>
<dbReference type="Pfam" id="PF22022">
    <property type="entry name" value="Phage_int_M"/>
    <property type="match status" value="1"/>
</dbReference>
<dbReference type="Gene3D" id="1.10.150.130">
    <property type="match status" value="1"/>
</dbReference>
<sequence>MPKKRSPGEGGLHYDRAKGLWRGRYDDGFHPDGRRRQREVSARTQTVARERLKQKLAEIAEYGTTLGRTVTVAAWAEHYIETDCWMRLKPNSLATTESLMRNWIVPLLGRRRISELKPSDVRLVHKAVFDAGLATGTARKAHEILSGMLSAAKADGLVTRNVVDDVKPPEVIAKNPRGSLSTEQALAVLAASANVEGTRWWVAVLDGIRQSERLGALIEGLDLDAGTLRVDWQLEELRSEHGCEPLAEGQWSCLTKRGSSFPQRRFKVKSSLEYIHLYGRLALIRPKLGKSRTVPLIPPVVAVLHEYLEATKDRPNPYGLLWRHEDGRPYLPHEDQQLWRDLLFRAGVINQEQTKPPKDRTPGTPGIPTTHWARHTTATALMELGVDAKIVGEIVGHVDEKTTRRYQHVSSPTARDAMERLSSHFKDALHTPTG</sequence>
<dbReference type="InterPro" id="IPR011010">
    <property type="entry name" value="DNA_brk_join_enz"/>
</dbReference>
<name>Q6AGX3_LEIXX</name>
<dbReference type="KEGG" id="lxx:Lxx00450"/>
<dbReference type="InterPro" id="IPR013762">
    <property type="entry name" value="Integrase-like_cat_sf"/>
</dbReference>
<dbReference type="Proteomes" id="UP000001306">
    <property type="component" value="Chromosome"/>
</dbReference>
<keyword evidence="8" id="KW-1185">Reference proteome</keyword>
<dbReference type="InterPro" id="IPR053876">
    <property type="entry name" value="Phage_int_M"/>
</dbReference>
<evidence type="ECO:0000259" key="5">
    <source>
        <dbReference type="PROSITE" id="PS51898"/>
    </source>
</evidence>
<dbReference type="InterPro" id="IPR050808">
    <property type="entry name" value="Phage_Integrase"/>
</dbReference>
<keyword evidence="3" id="KW-0238">DNA-binding</keyword>
<keyword evidence="2" id="KW-0229">DNA integration</keyword>